<dbReference type="AlphaFoldDB" id="A0A8D0BLV3"/>
<proteinExistence type="inferred from homology"/>
<keyword evidence="2" id="KW-0689">Ribosomal protein</keyword>
<reference evidence="4" key="1">
    <citation type="submission" date="2025-08" db="UniProtKB">
        <authorList>
            <consortium name="Ensembl"/>
        </authorList>
    </citation>
    <scope>IDENTIFICATION</scope>
</reference>
<dbReference type="InterPro" id="IPR001971">
    <property type="entry name" value="Ribosomal_uS11"/>
</dbReference>
<keyword evidence="3" id="KW-0687">Ribonucleoprotein</keyword>
<dbReference type="GO" id="GO:1990904">
    <property type="term" value="C:ribonucleoprotein complex"/>
    <property type="evidence" value="ECO:0007669"/>
    <property type="project" value="UniProtKB-KW"/>
</dbReference>
<organism evidence="4 5">
    <name type="scientific">Salvator merianae</name>
    <name type="common">Argentine black and white tegu</name>
    <name type="synonym">Tupinambis merianae</name>
    <dbReference type="NCBI Taxonomy" id="96440"/>
    <lineage>
        <taxon>Eukaryota</taxon>
        <taxon>Metazoa</taxon>
        <taxon>Chordata</taxon>
        <taxon>Craniata</taxon>
        <taxon>Vertebrata</taxon>
        <taxon>Euteleostomi</taxon>
        <taxon>Lepidosauria</taxon>
        <taxon>Squamata</taxon>
        <taxon>Bifurcata</taxon>
        <taxon>Unidentata</taxon>
        <taxon>Episquamata</taxon>
        <taxon>Laterata</taxon>
        <taxon>Teiioidea</taxon>
        <taxon>Teiidae</taxon>
        <taxon>Salvator</taxon>
    </lineage>
</organism>
<dbReference type="GO" id="GO:0003735">
    <property type="term" value="F:structural constituent of ribosome"/>
    <property type="evidence" value="ECO:0007669"/>
    <property type="project" value="InterPro"/>
</dbReference>
<dbReference type="Gene3D" id="3.30.420.80">
    <property type="entry name" value="Ribosomal protein S11"/>
    <property type="match status" value="1"/>
</dbReference>
<dbReference type="PANTHER" id="PTHR11759">
    <property type="entry name" value="40S RIBOSOMAL PROTEIN S14/30S RIBOSOMAL PROTEIN S11"/>
    <property type="match status" value="1"/>
</dbReference>
<dbReference type="InterPro" id="IPR036967">
    <property type="entry name" value="Ribosomal_uS11_sf"/>
</dbReference>
<evidence type="ECO:0000313" key="4">
    <source>
        <dbReference type="Ensembl" id="ENSSMRP00000007063.1"/>
    </source>
</evidence>
<evidence type="ECO:0000313" key="5">
    <source>
        <dbReference type="Proteomes" id="UP000694421"/>
    </source>
</evidence>
<dbReference type="Proteomes" id="UP000694421">
    <property type="component" value="Unplaced"/>
</dbReference>
<accession>A0A8D0BLV3</accession>
<evidence type="ECO:0000256" key="1">
    <source>
        <dbReference type="ARBA" id="ARBA00006194"/>
    </source>
</evidence>
<evidence type="ECO:0000256" key="3">
    <source>
        <dbReference type="ARBA" id="ARBA00023274"/>
    </source>
</evidence>
<protein>
    <submittedName>
        <fullName evidence="4">Uncharacterized protein</fullName>
    </submittedName>
</protein>
<reference evidence="4" key="2">
    <citation type="submission" date="2025-09" db="UniProtKB">
        <authorList>
            <consortium name="Ensembl"/>
        </authorList>
    </citation>
    <scope>IDENTIFICATION</scope>
</reference>
<dbReference type="GO" id="GO:0005840">
    <property type="term" value="C:ribosome"/>
    <property type="evidence" value="ECO:0007669"/>
    <property type="project" value="UniProtKB-KW"/>
</dbReference>
<comment type="similarity">
    <text evidence="1">Belongs to the universal ribosomal protein uS11 family.</text>
</comment>
<evidence type="ECO:0000256" key="2">
    <source>
        <dbReference type="ARBA" id="ARBA00022980"/>
    </source>
</evidence>
<dbReference type="GO" id="GO:0006412">
    <property type="term" value="P:translation"/>
    <property type="evidence" value="ECO:0007669"/>
    <property type="project" value="InterPro"/>
</dbReference>
<sequence>MAPPKGKEKKKEWIMSLGPQDAEGENVFGVCHIFASFSDTLGCVMDLSGKEAICLKSSPCAAVLAAQDIVQRCKKLGLLRRKTPDPGTLAHSWLAGLKPKWGRKLLDSGTDCVRRCQFFLCCMNLSKD</sequence>
<name>A0A8D0BLV3_SALMN</name>
<keyword evidence="5" id="KW-1185">Reference proteome</keyword>
<dbReference type="SUPFAM" id="SSF53137">
    <property type="entry name" value="Translational machinery components"/>
    <property type="match status" value="1"/>
</dbReference>
<dbReference type="Ensembl" id="ENSSMRT00000008270.1">
    <property type="protein sequence ID" value="ENSSMRP00000007063.1"/>
    <property type="gene ID" value="ENSSMRG00000005704.1"/>
</dbReference>